<gene>
    <name evidence="1" type="ordered locus">Bsph_1743</name>
</gene>
<reference evidence="1 2" key="1">
    <citation type="journal article" date="2008" name="J. Bacteriol.">
        <title>Complete genome sequence of the mosquitocidal bacterium Bacillus sphaericus C3-41 and comparison with those of closely related Bacillus species.</title>
        <authorList>
            <person name="Hu X."/>
            <person name="Fan W."/>
            <person name="Han B."/>
            <person name="Liu H."/>
            <person name="Zheng D."/>
            <person name="Li Q."/>
            <person name="Dong W."/>
            <person name="Yan J."/>
            <person name="Gao M."/>
            <person name="Berry C."/>
            <person name="Yuan Z."/>
        </authorList>
    </citation>
    <scope>NUCLEOTIDE SEQUENCE [LARGE SCALE GENOMIC DNA]</scope>
    <source>
        <strain evidence="1 2">C3-41</strain>
    </source>
</reference>
<dbReference type="AlphaFoldDB" id="B1HRQ4"/>
<sequence length="48" mass="5457">MLVWSERKPQIDFVTRKDKSLGDTVEGQFLLGFFVWLKSGVLAKAEEG</sequence>
<accession>B1HRQ4</accession>
<dbReference type="EMBL" id="CP000817">
    <property type="protein sequence ID" value="ACA39339.1"/>
    <property type="molecule type" value="Genomic_DNA"/>
</dbReference>
<protein>
    <submittedName>
        <fullName evidence="1">Uncharacterized protein</fullName>
    </submittedName>
</protein>
<organism evidence="1 2">
    <name type="scientific">Lysinibacillus sphaericus (strain C3-41)</name>
    <dbReference type="NCBI Taxonomy" id="444177"/>
    <lineage>
        <taxon>Bacteria</taxon>
        <taxon>Bacillati</taxon>
        <taxon>Bacillota</taxon>
        <taxon>Bacilli</taxon>
        <taxon>Bacillales</taxon>
        <taxon>Bacillaceae</taxon>
        <taxon>Lysinibacillus</taxon>
    </lineage>
</organism>
<dbReference type="KEGG" id="lsp:Bsph_1743"/>
<dbReference type="Proteomes" id="UP000002164">
    <property type="component" value="Chromosome"/>
</dbReference>
<evidence type="ECO:0000313" key="2">
    <source>
        <dbReference type="Proteomes" id="UP000002164"/>
    </source>
</evidence>
<name>B1HRQ4_LYSSC</name>
<proteinExistence type="predicted"/>
<dbReference type="HOGENOM" id="CLU_3154527_0_0_9"/>
<evidence type="ECO:0000313" key="1">
    <source>
        <dbReference type="EMBL" id="ACA39339.1"/>
    </source>
</evidence>
<dbReference type="EnsemblBacteria" id="ACA39339">
    <property type="protein sequence ID" value="ACA39339"/>
    <property type="gene ID" value="Bsph_1743"/>
</dbReference>